<name>A0A1C3MX65_9ACTN</name>
<dbReference type="PATRIC" id="fig|307121.4.peg.395"/>
<organism evidence="1 2">
    <name type="scientific">Micromonospora krabiensis</name>
    <dbReference type="NCBI Taxonomy" id="307121"/>
    <lineage>
        <taxon>Bacteria</taxon>
        <taxon>Bacillati</taxon>
        <taxon>Actinomycetota</taxon>
        <taxon>Actinomycetes</taxon>
        <taxon>Micromonosporales</taxon>
        <taxon>Micromonosporaceae</taxon>
        <taxon>Micromonospora</taxon>
    </lineage>
</organism>
<reference evidence="2" key="1">
    <citation type="submission" date="2016-06" db="EMBL/GenBank/DDBJ databases">
        <authorList>
            <person name="Varghese N."/>
        </authorList>
    </citation>
    <scope>NUCLEOTIDE SEQUENCE [LARGE SCALE GENOMIC DNA]</scope>
    <source>
        <strain evidence="2">DSM 45344</strain>
    </source>
</reference>
<dbReference type="RefSeq" id="WP_231922150.1">
    <property type="nucleotide sequence ID" value="NZ_JBHRWG010000002.1"/>
</dbReference>
<gene>
    <name evidence="1" type="ORF">GA0070620_0387</name>
</gene>
<evidence type="ECO:0000313" key="1">
    <source>
        <dbReference type="EMBL" id="SBV24922.1"/>
    </source>
</evidence>
<protein>
    <submittedName>
        <fullName evidence="1">Uncharacterized protein</fullName>
    </submittedName>
</protein>
<dbReference type="AlphaFoldDB" id="A0A1C3MX65"/>
<accession>A0A1C3MX65</accession>
<dbReference type="EMBL" id="LT598496">
    <property type="protein sequence ID" value="SBV24922.1"/>
    <property type="molecule type" value="Genomic_DNA"/>
</dbReference>
<proteinExistence type="predicted"/>
<evidence type="ECO:0000313" key="2">
    <source>
        <dbReference type="Proteomes" id="UP000199393"/>
    </source>
</evidence>
<sequence>MKDEHSRITIRVSVPDAELSGTGTVETHIVVDGRPIVAEAFTEGSAEQPEYLLGPDRRLHADVEAHEVRLAEADCTEGCCGALYVTIERRGDEVIWRDWRNPDEPGLDLPALRFGAAQYDAEIIRAENDHSWEWTDRSVARLLRTRLSEQPDLLGRWDCHPGWVEARPNEPGRVFVSYFYPQRPGAADLWLQFVAVIALPTGDPEIVAAQVVRLLTDTNPRRQQWLAGGSDEAAQAFGFDWPVPR</sequence>
<keyword evidence="2" id="KW-1185">Reference proteome</keyword>
<dbReference type="STRING" id="307121.GA0070620_0387"/>
<dbReference type="Proteomes" id="UP000199393">
    <property type="component" value="Chromosome I"/>
</dbReference>